<evidence type="ECO:0008006" key="3">
    <source>
        <dbReference type="Google" id="ProtNLM"/>
    </source>
</evidence>
<comment type="caution">
    <text evidence="1">The sequence shown here is derived from an EMBL/GenBank/DDBJ whole genome shotgun (WGS) entry which is preliminary data.</text>
</comment>
<dbReference type="PROSITE" id="PS51257">
    <property type="entry name" value="PROKAR_LIPOPROTEIN"/>
    <property type="match status" value="1"/>
</dbReference>
<dbReference type="HOGENOM" id="CLU_1007076_0_0_9"/>
<reference evidence="1 2" key="1">
    <citation type="submission" date="2008-11" db="EMBL/GenBank/DDBJ databases">
        <title>Draft genome sequence of Bacteroides pectinophilus (ATCC 43243).</title>
        <authorList>
            <person name="Sudarsanam P."/>
            <person name="Ley R."/>
            <person name="Guruge J."/>
            <person name="Turnbaugh P.J."/>
            <person name="Mahowald M."/>
            <person name="Liep D."/>
            <person name="Gordon J."/>
        </authorList>
    </citation>
    <scope>NUCLEOTIDE SEQUENCE [LARGE SCALE GENOMIC DNA]</scope>
    <source>
        <strain evidence="1 2">ATCC 43243</strain>
    </source>
</reference>
<organism evidence="1 2">
    <name type="scientific">[Bacteroides] pectinophilus ATCC 43243</name>
    <dbReference type="NCBI Taxonomy" id="483218"/>
    <lineage>
        <taxon>Bacteria</taxon>
        <taxon>Bacillati</taxon>
        <taxon>Bacillota</taxon>
        <taxon>Clostridia</taxon>
        <taxon>Eubacteriales</taxon>
    </lineage>
</organism>
<dbReference type="EMBL" id="ABVQ01000033">
    <property type="protein sequence ID" value="EEC58605.1"/>
    <property type="molecule type" value="Genomic_DNA"/>
</dbReference>
<accession>B7ANU8</accession>
<evidence type="ECO:0000313" key="1">
    <source>
        <dbReference type="EMBL" id="EEC58605.1"/>
    </source>
</evidence>
<protein>
    <recommendedName>
        <fullName evidence="3">Lipoprotein</fullName>
    </recommendedName>
</protein>
<evidence type="ECO:0000313" key="2">
    <source>
        <dbReference type="Proteomes" id="UP000003136"/>
    </source>
</evidence>
<sequence length="276" mass="30450">MRKNIKTGTFYTKYTRAASITLAAGLIVSGLAGCGFSNIDSAATQPGNTIVSSETSGVADNLTTGVTDLSDKTGASMTSGAVSSQAATSAANRTMGVCGLYIYDEASGARRFVDRTYASTWEKGRDIMCFEVFNTREASLPGKVFKYMWEPVWFTPDDAAKYRIGYAVDFTLKDGTKIHKMLIEPEDTLEYKKYMEFYMYDDYHQTPGVWYSHVEQSAYNSDTILTSIKFTAGQEYDKIDGKVTLTAFIYDPAAGQFDKAGNYTGSVYYSIDVVNR</sequence>
<reference evidence="1 2" key="2">
    <citation type="submission" date="2008-11" db="EMBL/GenBank/DDBJ databases">
        <authorList>
            <person name="Fulton L."/>
            <person name="Clifton S."/>
            <person name="Fulton B."/>
            <person name="Xu J."/>
            <person name="Minx P."/>
            <person name="Pepin K.H."/>
            <person name="Johnson M."/>
            <person name="Bhonagiri V."/>
            <person name="Nash W.E."/>
            <person name="Mardis E.R."/>
            <person name="Wilson R.K."/>
        </authorList>
    </citation>
    <scope>NUCLEOTIDE SEQUENCE [LARGE SCALE GENOMIC DNA]</scope>
    <source>
        <strain evidence="1 2">ATCC 43243</strain>
    </source>
</reference>
<gene>
    <name evidence="1" type="ORF">BACPEC_00352</name>
</gene>
<dbReference type="Proteomes" id="UP000003136">
    <property type="component" value="Unassembled WGS sequence"/>
</dbReference>
<name>B7ANU8_9FIRM</name>
<proteinExistence type="predicted"/>
<keyword evidence="2" id="KW-1185">Reference proteome</keyword>
<dbReference type="STRING" id="483218.BACPEC_00352"/>
<dbReference type="AlphaFoldDB" id="B7ANU8"/>